<protein>
    <submittedName>
        <fullName evidence="3">Peptidase_M4_C domain-containing protein</fullName>
    </submittedName>
</protein>
<keyword evidence="2" id="KW-1185">Reference proteome</keyword>
<evidence type="ECO:0000313" key="3">
    <source>
        <dbReference type="WBParaSite" id="HNAJ_0000110701-mRNA-1"/>
    </source>
</evidence>
<organism evidence="3">
    <name type="scientific">Rodentolepis nana</name>
    <name type="common">Dwarf tapeworm</name>
    <name type="synonym">Hymenolepis nana</name>
    <dbReference type="NCBI Taxonomy" id="102285"/>
    <lineage>
        <taxon>Eukaryota</taxon>
        <taxon>Metazoa</taxon>
        <taxon>Spiralia</taxon>
        <taxon>Lophotrochozoa</taxon>
        <taxon>Platyhelminthes</taxon>
        <taxon>Cestoda</taxon>
        <taxon>Eucestoda</taxon>
        <taxon>Cyclophyllidea</taxon>
        <taxon>Hymenolepididae</taxon>
        <taxon>Rodentolepis</taxon>
    </lineage>
</organism>
<dbReference type="AlphaFoldDB" id="A0A0R3T2F1"/>
<gene>
    <name evidence="1" type="ORF">HNAJ_LOCUS1107</name>
</gene>
<proteinExistence type="predicted"/>
<evidence type="ECO:0000313" key="1">
    <source>
        <dbReference type="EMBL" id="VDN96966.1"/>
    </source>
</evidence>
<accession>A0A0R3T2F1</accession>
<dbReference type="EMBL" id="UZAE01000392">
    <property type="protein sequence ID" value="VDN96966.1"/>
    <property type="molecule type" value="Genomic_DNA"/>
</dbReference>
<dbReference type="Proteomes" id="UP000278807">
    <property type="component" value="Unassembled WGS sequence"/>
</dbReference>
<dbReference type="OrthoDB" id="6286126at2759"/>
<sequence>MRQSKSSFFKSRIVIGWEGVCGSNLPTATTTTTALYGADPVNQIASELVGNNGHKLWRNEVQSSVFEHAAQLIIAETYDDSYAACYAKSVN</sequence>
<reference evidence="1 2" key="2">
    <citation type="submission" date="2018-11" db="EMBL/GenBank/DDBJ databases">
        <authorList>
            <consortium name="Pathogen Informatics"/>
        </authorList>
    </citation>
    <scope>NUCLEOTIDE SEQUENCE [LARGE SCALE GENOMIC DNA]</scope>
</reference>
<dbReference type="WBParaSite" id="HNAJ_0000110701-mRNA-1">
    <property type="protein sequence ID" value="HNAJ_0000110701-mRNA-1"/>
    <property type="gene ID" value="HNAJ_0000110701"/>
</dbReference>
<evidence type="ECO:0000313" key="2">
    <source>
        <dbReference type="Proteomes" id="UP000278807"/>
    </source>
</evidence>
<name>A0A0R3T2F1_RODNA</name>
<reference evidence="3" key="1">
    <citation type="submission" date="2017-02" db="UniProtKB">
        <authorList>
            <consortium name="WormBaseParasite"/>
        </authorList>
    </citation>
    <scope>IDENTIFICATION</scope>
</reference>